<feature type="transmembrane region" description="Helical" evidence="10">
    <location>
        <begin position="415"/>
        <end position="436"/>
    </location>
</feature>
<keyword evidence="6 10" id="KW-1133">Transmembrane helix</keyword>
<evidence type="ECO:0000256" key="8">
    <source>
        <dbReference type="ARBA" id="ARBA00023251"/>
    </source>
</evidence>
<dbReference type="PANTHER" id="PTHR42718:SF9">
    <property type="entry name" value="MAJOR FACILITATOR SUPERFAMILY MULTIDRUG TRANSPORTER MFSC"/>
    <property type="match status" value="1"/>
</dbReference>
<name>A0ABP4D519_9ACTN</name>
<comment type="caution">
    <text evidence="12">The sequence shown here is derived from an EMBL/GenBank/DDBJ whole genome shotgun (WGS) entry which is preliminary data.</text>
</comment>
<evidence type="ECO:0000256" key="3">
    <source>
        <dbReference type="ARBA" id="ARBA00022448"/>
    </source>
</evidence>
<feature type="region of interest" description="Disordered" evidence="9">
    <location>
        <begin position="476"/>
        <end position="502"/>
    </location>
</feature>
<feature type="transmembrane region" description="Helical" evidence="10">
    <location>
        <begin position="241"/>
        <end position="259"/>
    </location>
</feature>
<keyword evidence="5 10" id="KW-0812">Transmembrane</keyword>
<evidence type="ECO:0000256" key="7">
    <source>
        <dbReference type="ARBA" id="ARBA00023136"/>
    </source>
</evidence>
<dbReference type="NCBIfam" id="TIGR00711">
    <property type="entry name" value="efflux_EmrB"/>
    <property type="match status" value="1"/>
</dbReference>
<proteinExistence type="inferred from homology"/>
<evidence type="ECO:0000256" key="4">
    <source>
        <dbReference type="ARBA" id="ARBA00022475"/>
    </source>
</evidence>
<comment type="similarity">
    <text evidence="2">Belongs to the major facilitator superfamily. EmrB family.</text>
</comment>
<evidence type="ECO:0000256" key="2">
    <source>
        <dbReference type="ARBA" id="ARBA00008537"/>
    </source>
</evidence>
<evidence type="ECO:0000256" key="1">
    <source>
        <dbReference type="ARBA" id="ARBA00004651"/>
    </source>
</evidence>
<dbReference type="PANTHER" id="PTHR42718">
    <property type="entry name" value="MAJOR FACILITATOR SUPERFAMILY MULTIDRUG TRANSPORTER MFSC"/>
    <property type="match status" value="1"/>
</dbReference>
<dbReference type="PROSITE" id="PS50850">
    <property type="entry name" value="MFS"/>
    <property type="match status" value="1"/>
</dbReference>
<comment type="subcellular location">
    <subcellularLocation>
        <location evidence="1">Cell membrane</location>
        <topology evidence="1">Multi-pass membrane protein</topology>
    </subcellularLocation>
</comment>
<sequence>MSTVNTPGPTVMTGPSRPVHRRMVLAICCLSVGVTGIDLSIVNVALPSIAKDLHASVGSLQWTVDAYSLVLACLLVLSGSMADRFGRKRIFQLGLALFSLSSLLCGLAPGVGWLIAFRGLQAVGGSMLNPVAMSIIVSVFTDRRERARALGMWGSAIGITIAAGPVLGGLLVSGIDWRSVFWVNVPVGIAAILLTRRFIPESKAARGRAFDPPGQALIIVLFASIIAVTIEGPRHGWADPWIVGLIALAVLALIGILIVEPRRSEPLIDLRFFRSPPFSGANTIAVLMSAGLGGFLFLNTLYLQDIRHFSPRHAGLMIIPLAVGQAVAANLSGRLLASQGARLPLTLGGALLAIGAFLLVPLTAHTESVYLLAAYATFGLGAGMFTPPITNTAVSGLPPDQVGVAGALAASARQFGASIGVAVTGSIVASTGTGFINSSHAAWAVLGGCGLVALALGVISTSSWAKAAAARNGQRLATAPIPESQGHPLPSPSADPTEARNE</sequence>
<dbReference type="InterPro" id="IPR004638">
    <property type="entry name" value="EmrB-like"/>
</dbReference>
<feature type="transmembrane region" description="Helical" evidence="10">
    <location>
        <begin position="152"/>
        <end position="173"/>
    </location>
</feature>
<feature type="transmembrane region" description="Helical" evidence="10">
    <location>
        <begin position="280"/>
        <end position="302"/>
    </location>
</feature>
<evidence type="ECO:0000256" key="10">
    <source>
        <dbReference type="SAM" id="Phobius"/>
    </source>
</evidence>
<dbReference type="Pfam" id="PF07690">
    <property type="entry name" value="MFS_1"/>
    <property type="match status" value="1"/>
</dbReference>
<organism evidence="12 13">
    <name type="scientific">Streptomyces rhizosphaericus</name>
    <dbReference type="NCBI Taxonomy" id="114699"/>
    <lineage>
        <taxon>Bacteria</taxon>
        <taxon>Bacillati</taxon>
        <taxon>Actinomycetota</taxon>
        <taxon>Actinomycetes</taxon>
        <taxon>Kitasatosporales</taxon>
        <taxon>Streptomycetaceae</taxon>
        <taxon>Streptomyces</taxon>
        <taxon>Streptomyces violaceusniger group</taxon>
    </lineage>
</organism>
<feature type="transmembrane region" description="Helical" evidence="10">
    <location>
        <begin position="179"/>
        <end position="195"/>
    </location>
</feature>
<feature type="transmembrane region" description="Helical" evidence="10">
    <location>
        <begin position="66"/>
        <end position="82"/>
    </location>
</feature>
<keyword evidence="7 10" id="KW-0472">Membrane</keyword>
<evidence type="ECO:0000313" key="12">
    <source>
        <dbReference type="EMBL" id="GAA0997830.1"/>
    </source>
</evidence>
<keyword evidence="8" id="KW-0046">Antibiotic resistance</keyword>
<dbReference type="CDD" id="cd17321">
    <property type="entry name" value="MFS_MMR_MDR_like"/>
    <property type="match status" value="1"/>
</dbReference>
<dbReference type="InterPro" id="IPR036259">
    <property type="entry name" value="MFS_trans_sf"/>
</dbReference>
<feature type="transmembrane region" description="Helical" evidence="10">
    <location>
        <begin position="216"/>
        <end position="235"/>
    </location>
</feature>
<evidence type="ECO:0000256" key="5">
    <source>
        <dbReference type="ARBA" id="ARBA00022692"/>
    </source>
</evidence>
<dbReference type="Gene3D" id="1.20.1250.20">
    <property type="entry name" value="MFS general substrate transporter like domains"/>
    <property type="match status" value="1"/>
</dbReference>
<evidence type="ECO:0000256" key="6">
    <source>
        <dbReference type="ARBA" id="ARBA00022989"/>
    </source>
</evidence>
<feature type="domain" description="Major facilitator superfamily (MFS) profile" evidence="11">
    <location>
        <begin position="24"/>
        <end position="465"/>
    </location>
</feature>
<dbReference type="InterPro" id="IPR011701">
    <property type="entry name" value="MFS"/>
</dbReference>
<evidence type="ECO:0000256" key="9">
    <source>
        <dbReference type="SAM" id="MobiDB-lite"/>
    </source>
</evidence>
<keyword evidence="13" id="KW-1185">Reference proteome</keyword>
<keyword evidence="4" id="KW-1003">Cell membrane</keyword>
<feature type="transmembrane region" description="Helical" evidence="10">
    <location>
        <begin position="314"/>
        <end position="331"/>
    </location>
</feature>
<dbReference type="Proteomes" id="UP001500033">
    <property type="component" value="Unassembled WGS sequence"/>
</dbReference>
<dbReference type="Gene3D" id="1.20.1720.10">
    <property type="entry name" value="Multidrug resistance protein D"/>
    <property type="match status" value="1"/>
</dbReference>
<protein>
    <submittedName>
        <fullName evidence="12">MFS transporter</fullName>
    </submittedName>
</protein>
<feature type="transmembrane region" description="Helical" evidence="10">
    <location>
        <begin position="94"/>
        <end position="116"/>
    </location>
</feature>
<evidence type="ECO:0000259" key="11">
    <source>
        <dbReference type="PROSITE" id="PS50850"/>
    </source>
</evidence>
<accession>A0ABP4D519</accession>
<dbReference type="PRINTS" id="PR01036">
    <property type="entry name" value="TCRTETB"/>
</dbReference>
<feature type="transmembrane region" description="Helical" evidence="10">
    <location>
        <begin position="370"/>
        <end position="394"/>
    </location>
</feature>
<feature type="transmembrane region" description="Helical" evidence="10">
    <location>
        <begin position="122"/>
        <end position="140"/>
    </location>
</feature>
<reference evidence="13" key="1">
    <citation type="journal article" date="2019" name="Int. J. Syst. Evol. Microbiol.">
        <title>The Global Catalogue of Microorganisms (GCM) 10K type strain sequencing project: providing services to taxonomists for standard genome sequencing and annotation.</title>
        <authorList>
            <consortium name="The Broad Institute Genomics Platform"/>
            <consortium name="The Broad Institute Genome Sequencing Center for Infectious Disease"/>
            <person name="Wu L."/>
            <person name="Ma J."/>
        </authorList>
    </citation>
    <scope>NUCLEOTIDE SEQUENCE [LARGE SCALE GENOMIC DNA]</scope>
    <source>
        <strain evidence="13">JCM 11445</strain>
    </source>
</reference>
<feature type="transmembrane region" description="Helical" evidence="10">
    <location>
        <begin position="24"/>
        <end position="46"/>
    </location>
</feature>
<dbReference type="InterPro" id="IPR020846">
    <property type="entry name" value="MFS_dom"/>
</dbReference>
<keyword evidence="3" id="KW-0813">Transport</keyword>
<evidence type="ECO:0000313" key="13">
    <source>
        <dbReference type="Proteomes" id="UP001500033"/>
    </source>
</evidence>
<feature type="transmembrane region" description="Helical" evidence="10">
    <location>
        <begin position="442"/>
        <end position="465"/>
    </location>
</feature>
<dbReference type="SUPFAM" id="SSF103473">
    <property type="entry name" value="MFS general substrate transporter"/>
    <property type="match status" value="1"/>
</dbReference>
<gene>
    <name evidence="12" type="ORF">GCM10009576_083900</name>
</gene>
<dbReference type="EMBL" id="BAAAIE010000089">
    <property type="protein sequence ID" value="GAA0997830.1"/>
    <property type="molecule type" value="Genomic_DNA"/>
</dbReference>
<feature type="transmembrane region" description="Helical" evidence="10">
    <location>
        <begin position="343"/>
        <end position="364"/>
    </location>
</feature>